<comment type="cofactor">
    <cofactor evidence="1">
        <name>Mn(2+)</name>
        <dbReference type="ChEBI" id="CHEBI:29035"/>
    </cofactor>
</comment>
<accession>A0A1T4V5P0</accession>
<dbReference type="PROSITE" id="PS00893">
    <property type="entry name" value="NUDIX_BOX"/>
    <property type="match status" value="1"/>
</dbReference>
<evidence type="ECO:0000259" key="5">
    <source>
        <dbReference type="PROSITE" id="PS51462"/>
    </source>
</evidence>
<dbReference type="InterPro" id="IPR022927">
    <property type="entry name" value="RppH"/>
</dbReference>
<dbReference type="SUPFAM" id="SSF55811">
    <property type="entry name" value="Nudix"/>
    <property type="match status" value="1"/>
</dbReference>
<dbReference type="EC" id="3.6.1.-" evidence="4"/>
<dbReference type="NCBIfam" id="NF001934">
    <property type="entry name" value="PRK00714.1-1"/>
    <property type="match status" value="1"/>
</dbReference>
<gene>
    <name evidence="4" type="primary">rppH</name>
    <name evidence="4" type="synonym">nudH</name>
    <name evidence="6" type="ORF">SAMN02745213_00829</name>
</gene>
<dbReference type="PROSITE" id="PS51462">
    <property type="entry name" value="NUDIX"/>
    <property type="match status" value="1"/>
</dbReference>
<dbReference type="Gene3D" id="3.90.79.10">
    <property type="entry name" value="Nucleoside Triphosphate Pyrophosphohydrolase"/>
    <property type="match status" value="1"/>
</dbReference>
<dbReference type="InterPro" id="IPR000086">
    <property type="entry name" value="NUDIX_hydrolase_dom"/>
</dbReference>
<dbReference type="EMBL" id="FUXX01000010">
    <property type="protein sequence ID" value="SKA60204.1"/>
    <property type="molecule type" value="Genomic_DNA"/>
</dbReference>
<dbReference type="InterPro" id="IPR020084">
    <property type="entry name" value="NUDIX_hydrolase_CS"/>
</dbReference>
<dbReference type="Pfam" id="PF00293">
    <property type="entry name" value="NUDIX"/>
    <property type="match status" value="1"/>
</dbReference>
<protein>
    <recommendedName>
        <fullName evidence="4">RNA pyrophosphohydrolase</fullName>
        <ecNumber evidence="4">3.6.1.-</ecNumber>
    </recommendedName>
    <alternativeName>
        <fullName evidence="4">(Di)nucleoside polyphosphate hydrolase</fullName>
    </alternativeName>
</protein>
<dbReference type="GO" id="GO:0034353">
    <property type="term" value="F:mRNA 5'-diphosphatase activity"/>
    <property type="evidence" value="ECO:0007669"/>
    <property type="project" value="TreeGrafter"/>
</dbReference>
<reference evidence="7" key="1">
    <citation type="submission" date="2017-02" db="EMBL/GenBank/DDBJ databases">
        <authorList>
            <person name="Varghese N."/>
            <person name="Submissions S."/>
        </authorList>
    </citation>
    <scope>NUCLEOTIDE SEQUENCE [LARGE SCALE GENOMIC DNA]</scope>
    <source>
        <strain evidence="7">DSM 3072</strain>
    </source>
</reference>
<feature type="short sequence motif" description="Nudix box" evidence="4">
    <location>
        <begin position="38"/>
        <end position="59"/>
    </location>
</feature>
<dbReference type="NCBIfam" id="NF001937">
    <property type="entry name" value="PRK00714.1-4"/>
    <property type="match status" value="1"/>
</dbReference>
<comment type="similarity">
    <text evidence="4">Belongs to the Nudix hydrolase family. RppH subfamily.</text>
</comment>
<evidence type="ECO:0000256" key="1">
    <source>
        <dbReference type="ARBA" id="ARBA00001936"/>
    </source>
</evidence>
<feature type="domain" description="Nudix hydrolase" evidence="5">
    <location>
        <begin position="6"/>
        <end position="150"/>
    </location>
</feature>
<dbReference type="CDD" id="cd03671">
    <property type="entry name" value="NUDIX_Ap4A_hydrolase_plant_like"/>
    <property type="match status" value="1"/>
</dbReference>
<comment type="function">
    <text evidence="4">Accelerates the degradation of transcripts by removing pyrophosphate from the 5'-end of triphosphorylated RNA, leading to a more labile monophosphorylated state that can stimulate subsequent ribonuclease cleavage.</text>
</comment>
<evidence type="ECO:0000256" key="4">
    <source>
        <dbReference type="HAMAP-Rule" id="MF_00298"/>
    </source>
</evidence>
<evidence type="ECO:0000313" key="7">
    <source>
        <dbReference type="Proteomes" id="UP000242432"/>
    </source>
</evidence>
<evidence type="ECO:0000256" key="2">
    <source>
        <dbReference type="ARBA" id="ARBA00001946"/>
    </source>
</evidence>
<dbReference type="PRINTS" id="PR00502">
    <property type="entry name" value="NUDIXFAMILY"/>
</dbReference>
<comment type="cofactor">
    <cofactor evidence="4">
        <name>a divalent metal cation</name>
        <dbReference type="ChEBI" id="CHEBI:60240"/>
    </cofactor>
</comment>
<dbReference type="Proteomes" id="UP000242432">
    <property type="component" value="Unassembled WGS sequence"/>
</dbReference>
<keyword evidence="3 4" id="KW-0378">Hydrolase</keyword>
<dbReference type="InterPro" id="IPR020476">
    <property type="entry name" value="Nudix_hydrolase"/>
</dbReference>
<dbReference type="RefSeq" id="WP_078928364.1">
    <property type="nucleotide sequence ID" value="NZ_FUXX01000010.1"/>
</dbReference>
<name>A0A1T4V5P0_9GAMM</name>
<dbReference type="AlphaFoldDB" id="A0A1T4V5P0"/>
<dbReference type="GO" id="GO:0006402">
    <property type="term" value="P:mRNA catabolic process"/>
    <property type="evidence" value="ECO:0007669"/>
    <property type="project" value="TreeGrafter"/>
</dbReference>
<organism evidence="6 7">
    <name type="scientific">Succinivibrio dextrinosolvens DSM 3072</name>
    <dbReference type="NCBI Taxonomy" id="1123324"/>
    <lineage>
        <taxon>Bacteria</taxon>
        <taxon>Pseudomonadati</taxon>
        <taxon>Pseudomonadota</taxon>
        <taxon>Gammaproteobacteria</taxon>
        <taxon>Aeromonadales</taxon>
        <taxon>Succinivibrionaceae</taxon>
        <taxon>Succinivibrio</taxon>
    </lineage>
</organism>
<dbReference type="FunFam" id="3.90.79.10:FF:000001">
    <property type="entry name" value="RNA pyrophosphohydrolase"/>
    <property type="match status" value="1"/>
</dbReference>
<dbReference type="STRING" id="83771.SAMN02910357_00590"/>
<proteinExistence type="inferred from homology"/>
<dbReference type="GO" id="GO:0005737">
    <property type="term" value="C:cytoplasm"/>
    <property type="evidence" value="ECO:0007669"/>
    <property type="project" value="TreeGrafter"/>
</dbReference>
<keyword evidence="7" id="KW-1185">Reference proteome</keyword>
<comment type="cofactor">
    <cofactor evidence="2">
        <name>Mg(2+)</name>
        <dbReference type="ChEBI" id="CHEBI:18420"/>
    </cofactor>
</comment>
<dbReference type="HAMAP" id="MF_00298">
    <property type="entry name" value="Nudix_RppH"/>
    <property type="match status" value="1"/>
</dbReference>
<dbReference type="NCBIfam" id="NF001938">
    <property type="entry name" value="PRK00714.1-5"/>
    <property type="match status" value="1"/>
</dbReference>
<dbReference type="PANTHER" id="PTHR23114">
    <property type="entry name" value="M7GPPPN-MRNA HYDROLASE"/>
    <property type="match status" value="1"/>
</dbReference>
<dbReference type="InterPro" id="IPR015797">
    <property type="entry name" value="NUDIX_hydrolase-like_dom_sf"/>
</dbReference>
<evidence type="ECO:0000256" key="3">
    <source>
        <dbReference type="ARBA" id="ARBA00022801"/>
    </source>
</evidence>
<sequence>MIDKDGFRPNVGIVICNRSGQVLWARRIRQNSWQFPQGGVDSGESPESAMYRELYEELGLTKNDVTLLASTKFWLKYRLPKRLVRWNEKPLCIGQKQKWYLLCLNKDKSEHIEFNRKGHPEFDDWRWVSYWYPVRQVVAFKRDVYRQVLSIFSQIALFGPHLGNNYKKNTRTRRVR</sequence>
<evidence type="ECO:0000313" key="6">
    <source>
        <dbReference type="EMBL" id="SKA60204.1"/>
    </source>
</evidence>
<dbReference type="PANTHER" id="PTHR23114:SF17">
    <property type="entry name" value="M7GPPPN-MRNA HYDROLASE"/>
    <property type="match status" value="1"/>
</dbReference>